<dbReference type="AlphaFoldDB" id="A0A9P1E788"/>
<comment type="caution">
    <text evidence="2">The sequence shown here is derived from an EMBL/GenBank/DDBJ whole genome shotgun (WGS) entry which is preliminary data.</text>
</comment>
<feature type="compositionally biased region" description="Acidic residues" evidence="1">
    <location>
        <begin position="50"/>
        <end position="85"/>
    </location>
</feature>
<dbReference type="EMBL" id="CAMAPE010000018">
    <property type="protein sequence ID" value="CAH9085414.1"/>
    <property type="molecule type" value="Genomic_DNA"/>
</dbReference>
<evidence type="ECO:0000313" key="3">
    <source>
        <dbReference type="Proteomes" id="UP001152484"/>
    </source>
</evidence>
<organism evidence="2 3">
    <name type="scientific">Cuscuta europaea</name>
    <name type="common">European dodder</name>
    <dbReference type="NCBI Taxonomy" id="41803"/>
    <lineage>
        <taxon>Eukaryota</taxon>
        <taxon>Viridiplantae</taxon>
        <taxon>Streptophyta</taxon>
        <taxon>Embryophyta</taxon>
        <taxon>Tracheophyta</taxon>
        <taxon>Spermatophyta</taxon>
        <taxon>Magnoliopsida</taxon>
        <taxon>eudicotyledons</taxon>
        <taxon>Gunneridae</taxon>
        <taxon>Pentapetalae</taxon>
        <taxon>asterids</taxon>
        <taxon>lamiids</taxon>
        <taxon>Solanales</taxon>
        <taxon>Convolvulaceae</taxon>
        <taxon>Cuscuteae</taxon>
        <taxon>Cuscuta</taxon>
        <taxon>Cuscuta subgen. Cuscuta</taxon>
    </lineage>
</organism>
<accession>A0A9P1E788</accession>
<sequence length="85" mass="9698">MLTKEVKIFKKEVRIMKGVMGKFFNLMGGDFSKLFLNEVEKEHKKVHDDDSSDGDGDDDDNDDDDDDGDDDDRDDCDDSDADDEE</sequence>
<gene>
    <name evidence="2" type="ORF">CEURO_LOCUS9384</name>
</gene>
<reference evidence="2" key="1">
    <citation type="submission" date="2022-07" db="EMBL/GenBank/DDBJ databases">
        <authorList>
            <person name="Macas J."/>
            <person name="Novak P."/>
            <person name="Neumann P."/>
        </authorList>
    </citation>
    <scope>NUCLEOTIDE SEQUENCE</scope>
</reference>
<name>A0A9P1E788_CUSEU</name>
<dbReference type="OrthoDB" id="1693841at2759"/>
<proteinExistence type="predicted"/>
<feature type="region of interest" description="Disordered" evidence="1">
    <location>
        <begin position="42"/>
        <end position="85"/>
    </location>
</feature>
<protein>
    <submittedName>
        <fullName evidence="2">Uncharacterized protein</fullName>
    </submittedName>
</protein>
<keyword evidence="3" id="KW-1185">Reference proteome</keyword>
<dbReference type="Proteomes" id="UP001152484">
    <property type="component" value="Unassembled WGS sequence"/>
</dbReference>
<evidence type="ECO:0000313" key="2">
    <source>
        <dbReference type="EMBL" id="CAH9085414.1"/>
    </source>
</evidence>
<evidence type="ECO:0000256" key="1">
    <source>
        <dbReference type="SAM" id="MobiDB-lite"/>
    </source>
</evidence>